<evidence type="ECO:0000313" key="11">
    <source>
        <dbReference type="Proteomes" id="UP000267027"/>
    </source>
</evidence>
<dbReference type="OrthoDB" id="5877983at2759"/>
<comment type="similarity">
    <text evidence="2">Belongs to the mitochondrion-specific ribosomal protein mS26 family.</text>
</comment>
<dbReference type="OMA" id="VEANLWI"/>
<proteinExistence type="inferred from homology"/>
<evidence type="ECO:0000256" key="2">
    <source>
        <dbReference type="ARBA" id="ARBA00009672"/>
    </source>
</evidence>
<dbReference type="Proteomes" id="UP000267027">
    <property type="component" value="Unassembled WGS sequence"/>
</dbReference>
<evidence type="ECO:0000256" key="8">
    <source>
        <dbReference type="ARBA" id="ARBA00035344"/>
    </source>
</evidence>
<evidence type="ECO:0000256" key="4">
    <source>
        <dbReference type="ARBA" id="ARBA00022980"/>
    </source>
</evidence>
<keyword evidence="4" id="KW-0689">Ribosomal protein</keyword>
<accession>A0A0R3PJA0</accession>
<dbReference type="PANTHER" id="PTHR21035:SF2">
    <property type="entry name" value="SMALL RIBOSOMAL SUBUNIT PROTEIN MS26"/>
    <property type="match status" value="1"/>
</dbReference>
<evidence type="ECO:0000256" key="3">
    <source>
        <dbReference type="ARBA" id="ARBA00022946"/>
    </source>
</evidence>
<reference evidence="10 11" key="2">
    <citation type="submission" date="2018-11" db="EMBL/GenBank/DDBJ databases">
        <authorList>
            <consortium name="Pathogen Informatics"/>
        </authorList>
    </citation>
    <scope>NUCLEOTIDE SEQUENCE [LARGE SCALE GENOMIC DNA]</scope>
    <source>
        <strain evidence="10 11">Costa Rica</strain>
    </source>
</reference>
<keyword evidence="11" id="KW-1185">Reference proteome</keyword>
<organism evidence="12">
    <name type="scientific">Angiostrongylus costaricensis</name>
    <name type="common">Nematode worm</name>
    <dbReference type="NCBI Taxonomy" id="334426"/>
    <lineage>
        <taxon>Eukaryota</taxon>
        <taxon>Metazoa</taxon>
        <taxon>Ecdysozoa</taxon>
        <taxon>Nematoda</taxon>
        <taxon>Chromadorea</taxon>
        <taxon>Rhabditida</taxon>
        <taxon>Rhabditina</taxon>
        <taxon>Rhabditomorpha</taxon>
        <taxon>Strongyloidea</taxon>
        <taxon>Metastrongylidae</taxon>
        <taxon>Angiostrongylus</taxon>
    </lineage>
</organism>
<dbReference type="GO" id="GO:0005763">
    <property type="term" value="C:mitochondrial small ribosomal subunit"/>
    <property type="evidence" value="ECO:0007669"/>
    <property type="project" value="InterPro"/>
</dbReference>
<evidence type="ECO:0000313" key="12">
    <source>
        <dbReference type="WBParaSite" id="ACOC_0000451201-mRNA-1"/>
    </source>
</evidence>
<evidence type="ECO:0000256" key="1">
    <source>
        <dbReference type="ARBA" id="ARBA00004173"/>
    </source>
</evidence>
<protein>
    <recommendedName>
        <fullName evidence="7">Small ribosomal subunit protein mS26</fullName>
    </recommendedName>
    <alternativeName>
        <fullName evidence="8">28S ribosomal protein S26, mitochondrial</fullName>
    </alternativeName>
</protein>
<dbReference type="InterPro" id="IPR026140">
    <property type="entry name" value="Ribosomal_mS26"/>
</dbReference>
<keyword evidence="5" id="KW-0496">Mitochondrion</keyword>
<feature type="region of interest" description="Disordered" evidence="9">
    <location>
        <begin position="204"/>
        <end position="223"/>
    </location>
</feature>
<sequence length="223" mass="25819">MLAHSTSLVFTTEVHLWASLLQSRNFGRRVPNQGKPPIVPPSKKVLYNVVHVPWQSPEDVKELLWRRHVYNNAVISLKEVFRQEIREAEAAGKSMEAMKEKEDAEFNRLIAENDMINQKKVTIYNIVYEWTSEGVRAAIDRSKNFVDVTNLEKKILEALENPKVYDFAIDRQGKKYYDPPPMKYQEGIPTRQKGRFFDRTLGVSQANDVEKEDEQHSLKASSV</sequence>
<reference evidence="12" key="1">
    <citation type="submission" date="2017-02" db="UniProtKB">
        <authorList>
            <consortium name="WormBaseParasite"/>
        </authorList>
    </citation>
    <scope>IDENTIFICATION</scope>
</reference>
<dbReference type="WBParaSite" id="ACOC_0000451201-mRNA-1">
    <property type="protein sequence ID" value="ACOC_0000451201-mRNA-1"/>
    <property type="gene ID" value="ACOC_0000451201"/>
</dbReference>
<evidence type="ECO:0000256" key="9">
    <source>
        <dbReference type="SAM" id="MobiDB-lite"/>
    </source>
</evidence>
<gene>
    <name evidence="10" type="ORF">ACOC_LOCUS4513</name>
</gene>
<comment type="subcellular location">
    <subcellularLocation>
        <location evidence="1">Mitochondrion</location>
    </subcellularLocation>
</comment>
<dbReference type="PANTHER" id="PTHR21035">
    <property type="entry name" value="28S RIBOSOMAL PROTEIN S26, MITOCHONDRIAL"/>
    <property type="match status" value="1"/>
</dbReference>
<name>A0A0R3PJA0_ANGCS</name>
<dbReference type="EMBL" id="UYYA01003818">
    <property type="protein sequence ID" value="VDM56098.1"/>
    <property type="molecule type" value="Genomic_DNA"/>
</dbReference>
<dbReference type="AlphaFoldDB" id="A0A0R3PJA0"/>
<dbReference type="Pfam" id="PF14943">
    <property type="entry name" value="MRP-S26"/>
    <property type="match status" value="2"/>
</dbReference>
<evidence type="ECO:0000256" key="5">
    <source>
        <dbReference type="ARBA" id="ARBA00023128"/>
    </source>
</evidence>
<dbReference type="STRING" id="334426.A0A0R3PJA0"/>
<evidence type="ECO:0000256" key="7">
    <source>
        <dbReference type="ARBA" id="ARBA00035138"/>
    </source>
</evidence>
<keyword evidence="3" id="KW-0809">Transit peptide</keyword>
<evidence type="ECO:0000313" key="10">
    <source>
        <dbReference type="EMBL" id="VDM56098.1"/>
    </source>
</evidence>
<keyword evidence="6" id="KW-0687">Ribonucleoprotein</keyword>
<evidence type="ECO:0000256" key="6">
    <source>
        <dbReference type="ARBA" id="ARBA00023274"/>
    </source>
</evidence>